<dbReference type="Proteomes" id="UP001642720">
    <property type="component" value="Unassembled WGS sequence"/>
</dbReference>
<accession>A0ABY2HC04</accession>
<name>A0ABY2HC04_9HYPO</name>
<evidence type="ECO:0000313" key="3">
    <source>
        <dbReference type="Proteomes" id="UP001642720"/>
    </source>
</evidence>
<organism evidence="2 3">
    <name type="scientific">Trichoderma ghanense</name>
    <dbReference type="NCBI Taxonomy" id="65468"/>
    <lineage>
        <taxon>Eukaryota</taxon>
        <taxon>Fungi</taxon>
        <taxon>Dikarya</taxon>
        <taxon>Ascomycota</taxon>
        <taxon>Pezizomycotina</taxon>
        <taxon>Sordariomycetes</taxon>
        <taxon>Hypocreomycetidae</taxon>
        <taxon>Hypocreales</taxon>
        <taxon>Hypocreaceae</taxon>
        <taxon>Trichoderma</taxon>
    </lineage>
</organism>
<sequence>MDRGPPKGGRWRGARGTGMEGREGTGYEVAGTRPVPAGAQFHAGGSYRHIARRPAEEPADDGRPFGHAGALRDGQQGATCPNGIKHGTASAASSSPSCSSSPSAASPSSKRPEHSLALDIPMQQIPPTSAASPRHLRALQRHLGLPKRRAASQNVLAA</sequence>
<feature type="compositionally biased region" description="Low complexity" evidence="1">
    <location>
        <begin position="89"/>
        <end position="109"/>
    </location>
</feature>
<evidence type="ECO:0000313" key="2">
    <source>
        <dbReference type="EMBL" id="TFB04870.1"/>
    </source>
</evidence>
<dbReference type="EMBL" id="PPTA01000003">
    <property type="protein sequence ID" value="TFB04870.1"/>
    <property type="molecule type" value="Genomic_DNA"/>
</dbReference>
<evidence type="ECO:0000256" key="1">
    <source>
        <dbReference type="SAM" id="MobiDB-lite"/>
    </source>
</evidence>
<dbReference type="RefSeq" id="XP_073561071.1">
    <property type="nucleotide sequence ID" value="XM_073699956.1"/>
</dbReference>
<protein>
    <submittedName>
        <fullName evidence="2">Uncharacterized protein</fullName>
    </submittedName>
</protein>
<dbReference type="GeneID" id="300574406"/>
<gene>
    <name evidence="2" type="ORF">CCMA1212_002576</name>
</gene>
<feature type="region of interest" description="Disordered" evidence="1">
    <location>
        <begin position="1"/>
        <end position="135"/>
    </location>
</feature>
<keyword evidence="3" id="KW-1185">Reference proteome</keyword>
<reference evidence="2 3" key="1">
    <citation type="submission" date="2018-01" db="EMBL/GenBank/DDBJ databases">
        <title>Genome characterization of the sugarcane-associated fungus Trichoderma ghanense CCMA-1212 and their application in lignocelulose bioconversion.</title>
        <authorList>
            <person name="Steindorff A.S."/>
            <person name="Mendes T.D."/>
            <person name="Vilela E.S.D."/>
            <person name="Rodrigues D.S."/>
            <person name="Formighieri E.F."/>
            <person name="Melo I.S."/>
            <person name="Favaro L.C.L."/>
        </authorList>
    </citation>
    <scope>NUCLEOTIDE SEQUENCE [LARGE SCALE GENOMIC DNA]</scope>
    <source>
        <strain evidence="2 3">CCMA-1212</strain>
    </source>
</reference>
<feature type="compositionally biased region" description="Basic and acidic residues" evidence="1">
    <location>
        <begin position="53"/>
        <end position="64"/>
    </location>
</feature>
<comment type="caution">
    <text evidence="2">The sequence shown here is derived from an EMBL/GenBank/DDBJ whole genome shotgun (WGS) entry which is preliminary data.</text>
</comment>
<proteinExistence type="predicted"/>